<keyword evidence="3" id="KW-1185">Reference proteome</keyword>
<protein>
    <recommendedName>
        <fullName evidence="1">DUF1707 domain-containing protein</fullName>
    </recommendedName>
</protein>
<dbReference type="EMBL" id="JAATJN010000001">
    <property type="protein sequence ID" value="NJC56568.1"/>
    <property type="molecule type" value="Genomic_DNA"/>
</dbReference>
<evidence type="ECO:0000313" key="3">
    <source>
        <dbReference type="Proteomes" id="UP000576792"/>
    </source>
</evidence>
<evidence type="ECO:0000313" key="2">
    <source>
        <dbReference type="EMBL" id="NJC56568.1"/>
    </source>
</evidence>
<gene>
    <name evidence="2" type="ORF">BKA07_001603</name>
</gene>
<accession>A0A846S0G3</accession>
<dbReference type="Pfam" id="PF08044">
    <property type="entry name" value="DUF1707"/>
    <property type="match status" value="1"/>
</dbReference>
<dbReference type="RefSeq" id="WP_167950428.1">
    <property type="nucleotide sequence ID" value="NZ_BAAAPQ010000025.1"/>
</dbReference>
<dbReference type="PANTHER" id="PTHR40763:SF5">
    <property type="entry name" value="MEMBRANE PROTEIN"/>
    <property type="match status" value="1"/>
</dbReference>
<reference evidence="2 3" key="1">
    <citation type="submission" date="2020-03" db="EMBL/GenBank/DDBJ databases">
        <title>Sequencing the genomes of 1000 actinobacteria strains.</title>
        <authorList>
            <person name="Klenk H.-P."/>
        </authorList>
    </citation>
    <scope>NUCLEOTIDE SEQUENCE [LARGE SCALE GENOMIC DNA]</scope>
    <source>
        <strain evidence="2 3">DSM 18964</strain>
    </source>
</reference>
<dbReference type="PANTHER" id="PTHR40763">
    <property type="entry name" value="MEMBRANE PROTEIN-RELATED"/>
    <property type="match status" value="1"/>
</dbReference>
<proteinExistence type="predicted"/>
<feature type="domain" description="DUF1707" evidence="1">
    <location>
        <begin position="20"/>
        <end position="69"/>
    </location>
</feature>
<sequence length="224" mass="24382">MIVSADDQSAEPPEDPALTMRIGYLEREAAVETLRTAAGDSRITLAELDERMELVEAARFPIDLDRALEGIVTELPSARARADAEGRPSRGAAADDLGWSPETREVLHAPWAGLIRRGRWPVRPYLRCEPAGVLLELNFLEVETDLTTIDIDVAARTGTMRVVVPDSWGIDITGLKRSKIAVVTFKANEAAREGHPILRIGGSIGSGVIQALGPTGRQRRRLGM</sequence>
<dbReference type="AlphaFoldDB" id="A0A846S0G3"/>
<dbReference type="InterPro" id="IPR012551">
    <property type="entry name" value="DUF1707_SHOCT-like"/>
</dbReference>
<comment type="caution">
    <text evidence="2">The sequence shown here is derived from an EMBL/GenBank/DDBJ whole genome shotgun (WGS) entry which is preliminary data.</text>
</comment>
<evidence type="ECO:0000259" key="1">
    <source>
        <dbReference type="Pfam" id="PF08044"/>
    </source>
</evidence>
<organism evidence="2 3">
    <name type="scientific">Brevibacterium marinum</name>
    <dbReference type="NCBI Taxonomy" id="418643"/>
    <lineage>
        <taxon>Bacteria</taxon>
        <taxon>Bacillati</taxon>
        <taxon>Actinomycetota</taxon>
        <taxon>Actinomycetes</taxon>
        <taxon>Micrococcales</taxon>
        <taxon>Brevibacteriaceae</taxon>
        <taxon>Brevibacterium</taxon>
    </lineage>
</organism>
<dbReference type="Proteomes" id="UP000576792">
    <property type="component" value="Unassembled WGS sequence"/>
</dbReference>
<name>A0A846S0G3_9MICO</name>